<dbReference type="SMART" id="SM00507">
    <property type="entry name" value="HNHc"/>
    <property type="match status" value="1"/>
</dbReference>
<proteinExistence type="predicted"/>
<feature type="domain" description="HNH nuclease" evidence="1">
    <location>
        <begin position="127"/>
        <end position="180"/>
    </location>
</feature>
<dbReference type="Proteomes" id="UP000033423">
    <property type="component" value="Unassembled WGS sequence"/>
</dbReference>
<dbReference type="Pfam" id="PF01844">
    <property type="entry name" value="HNH"/>
    <property type="match status" value="1"/>
</dbReference>
<evidence type="ECO:0000313" key="2">
    <source>
        <dbReference type="EMBL" id="KJU86025.1"/>
    </source>
</evidence>
<gene>
    <name evidence="2" type="ORF">MBAV_001793</name>
</gene>
<dbReference type="GO" id="GO:0003676">
    <property type="term" value="F:nucleic acid binding"/>
    <property type="evidence" value="ECO:0007669"/>
    <property type="project" value="InterPro"/>
</dbReference>
<evidence type="ECO:0000313" key="3">
    <source>
        <dbReference type="Proteomes" id="UP000033423"/>
    </source>
</evidence>
<keyword evidence="2" id="KW-0255">Endonuclease</keyword>
<sequence>MEQSKEDKSYAVIFTGRYLENSKTEKNMSKLRMAEILRMDIMDLEFLVYHDEPVVIRDKVLLNEAETLVEDLYKIGAICNIRFKDKSIHQVRNKGLCIAQTEPPQDEHFQDKDYTYKEYIKSPEWRALREKALDRANNKCEMCGSNGDGTLDAHHVRYPSRFKKGDSLDNIVVVCRKCHRLSHGVRD</sequence>
<dbReference type="AlphaFoldDB" id="A0A0F3GVV9"/>
<keyword evidence="2" id="KW-0378">Hydrolase</keyword>
<reference evidence="2 3" key="1">
    <citation type="submission" date="2015-02" db="EMBL/GenBank/DDBJ databases">
        <title>Single-cell genomics of uncultivated deep-branching MTB reveals a conserved set of magnetosome genes.</title>
        <authorList>
            <person name="Kolinko S."/>
            <person name="Richter M."/>
            <person name="Glockner F.O."/>
            <person name="Brachmann A."/>
            <person name="Schuler D."/>
        </authorList>
    </citation>
    <scope>NUCLEOTIDE SEQUENCE [LARGE SCALE GENOMIC DNA]</scope>
    <source>
        <strain evidence="2">TM-1</strain>
    </source>
</reference>
<comment type="caution">
    <text evidence="2">The sequence shown here is derived from an EMBL/GenBank/DDBJ whole genome shotgun (WGS) entry which is preliminary data.</text>
</comment>
<name>A0A0F3GVV9_9BACT</name>
<keyword evidence="3" id="KW-1185">Reference proteome</keyword>
<keyword evidence="2" id="KW-0540">Nuclease</keyword>
<accession>A0A0F3GVV9</accession>
<dbReference type="EMBL" id="LACI01000774">
    <property type="protein sequence ID" value="KJU86025.1"/>
    <property type="molecule type" value="Genomic_DNA"/>
</dbReference>
<dbReference type="Gene3D" id="1.10.30.50">
    <property type="match status" value="1"/>
</dbReference>
<dbReference type="GO" id="GO:0008270">
    <property type="term" value="F:zinc ion binding"/>
    <property type="evidence" value="ECO:0007669"/>
    <property type="project" value="InterPro"/>
</dbReference>
<protein>
    <submittedName>
        <fullName evidence="2">HNH endonuclease domain protein</fullName>
    </submittedName>
</protein>
<organism evidence="2 3">
    <name type="scientific">Candidatus Magnetobacterium bavaricum</name>
    <dbReference type="NCBI Taxonomy" id="29290"/>
    <lineage>
        <taxon>Bacteria</taxon>
        <taxon>Pseudomonadati</taxon>
        <taxon>Nitrospirota</taxon>
        <taxon>Thermodesulfovibrionia</taxon>
        <taxon>Thermodesulfovibrionales</taxon>
        <taxon>Candidatus Magnetobacteriaceae</taxon>
        <taxon>Candidatus Magnetobacterium</taxon>
    </lineage>
</organism>
<dbReference type="InterPro" id="IPR002711">
    <property type="entry name" value="HNH"/>
</dbReference>
<dbReference type="InterPro" id="IPR003615">
    <property type="entry name" value="HNH_nuc"/>
</dbReference>
<dbReference type="CDD" id="cd00085">
    <property type="entry name" value="HNHc"/>
    <property type="match status" value="1"/>
</dbReference>
<dbReference type="GO" id="GO:0004519">
    <property type="term" value="F:endonuclease activity"/>
    <property type="evidence" value="ECO:0007669"/>
    <property type="project" value="UniProtKB-KW"/>
</dbReference>
<evidence type="ECO:0000259" key="1">
    <source>
        <dbReference type="SMART" id="SM00507"/>
    </source>
</evidence>